<reference evidence="5 6" key="1">
    <citation type="submission" date="2019-03" db="EMBL/GenBank/DDBJ databases">
        <title>Sapientia aquatica gen. nov., sp. nov., isolated from a crater lake.</title>
        <authorList>
            <person name="Felfoldi T."/>
            <person name="Szabo A."/>
            <person name="Toth E."/>
            <person name="Schumann P."/>
            <person name="Keki Z."/>
            <person name="Marialigeti K."/>
            <person name="Mathe I."/>
        </authorList>
    </citation>
    <scope>NUCLEOTIDE SEQUENCE [LARGE SCALE GENOMIC DNA]</scope>
    <source>
        <strain evidence="5 6">SA-152</strain>
    </source>
</reference>
<dbReference type="InterPro" id="IPR047657">
    <property type="entry name" value="PmbA"/>
</dbReference>
<dbReference type="NCBIfam" id="NF008268">
    <property type="entry name" value="PRK11040.1"/>
    <property type="match status" value="1"/>
</dbReference>
<dbReference type="Pfam" id="PF19290">
    <property type="entry name" value="PmbA_TldD_2nd"/>
    <property type="match status" value="1"/>
</dbReference>
<dbReference type="InterPro" id="IPR045569">
    <property type="entry name" value="Metalloprtase-TldD/E_C"/>
</dbReference>
<feature type="domain" description="Metalloprotease TldD/E C-terminal" evidence="3">
    <location>
        <begin position="235"/>
        <end position="447"/>
    </location>
</feature>
<dbReference type="Proteomes" id="UP000294829">
    <property type="component" value="Unassembled WGS sequence"/>
</dbReference>
<keyword evidence="5" id="KW-0645">Protease</keyword>
<evidence type="ECO:0000259" key="2">
    <source>
        <dbReference type="Pfam" id="PF01523"/>
    </source>
</evidence>
<dbReference type="PANTHER" id="PTHR43421">
    <property type="entry name" value="METALLOPROTEASE PMBA"/>
    <property type="match status" value="1"/>
</dbReference>
<dbReference type="PANTHER" id="PTHR43421:SF1">
    <property type="entry name" value="METALLOPROTEASE PMBA"/>
    <property type="match status" value="1"/>
</dbReference>
<dbReference type="OrthoDB" id="9803618at2"/>
<accession>A0A4R5W3U1</accession>
<dbReference type="InterPro" id="IPR002510">
    <property type="entry name" value="Metalloprtase-TldD/E_N"/>
</dbReference>
<comment type="similarity">
    <text evidence="1">Belongs to the peptidase U62 family.</text>
</comment>
<dbReference type="Pfam" id="PF19289">
    <property type="entry name" value="PmbA_TldD_3rd"/>
    <property type="match status" value="1"/>
</dbReference>
<dbReference type="InterPro" id="IPR036059">
    <property type="entry name" value="TldD/PmbA_sf"/>
</dbReference>
<sequence>MSAFTYSQDQLKQLAQDVLRFARDKGATDAAVEISEGAGLSVGVRRGKIETIEQNKDKGIGVTVFIGQQRGNASTSDFSADALKATVDAAYNIARFTAADDCAGLPDADMLKKNPQELKLFHPWKINTEEAIHLAKRAEAAAFEVDPRIKNSEGAGVYANQSQFVAANSIGFMGGYAFSRHTISVAPIAGSGKNMQRDYWYSSSRNPKKLAQPEAIGHYAAERALSRMHARKLDTRKCPVLFEAPLAVGLVGALVQAVSGGALYRKSTFMLDSLGKSIFPAHIQLIEDPHILGAAGSSPFDGEGVKTQKRAVVKDGVLQGYFLSTYSARKLGMQTTGNSGGSHNLQFTSDLTKARDNFAAMLKKMGTGLLVTELMGQGVNYMTGDYSRGASGFWVENGVIQYPVEEITIAGNLADMFQQIVAVGADTMTRGTKQTGSILIESMTVAGN</sequence>
<keyword evidence="5" id="KW-0378">Hydrolase</keyword>
<comment type="caution">
    <text evidence="5">The sequence shown here is derived from an EMBL/GenBank/DDBJ whole genome shotgun (WGS) entry which is preliminary data.</text>
</comment>
<feature type="domain" description="Metalloprotease TldD/E central" evidence="4">
    <location>
        <begin position="122"/>
        <end position="227"/>
    </location>
</feature>
<protein>
    <submittedName>
        <fullName evidence="5">Metalloprotease PmbA</fullName>
    </submittedName>
</protein>
<dbReference type="Gene3D" id="3.30.2290.10">
    <property type="entry name" value="PmbA/TldD superfamily"/>
    <property type="match status" value="1"/>
</dbReference>
<dbReference type="GO" id="GO:0005829">
    <property type="term" value="C:cytosol"/>
    <property type="evidence" value="ECO:0007669"/>
    <property type="project" value="TreeGrafter"/>
</dbReference>
<gene>
    <name evidence="5" type="primary">pmbA</name>
    <name evidence="5" type="ORF">E2I14_06465</name>
</gene>
<evidence type="ECO:0000313" key="5">
    <source>
        <dbReference type="EMBL" id="TDK67399.1"/>
    </source>
</evidence>
<keyword evidence="6" id="KW-1185">Reference proteome</keyword>
<dbReference type="EMBL" id="SMYL01000002">
    <property type="protein sequence ID" value="TDK67399.1"/>
    <property type="molecule type" value="Genomic_DNA"/>
</dbReference>
<proteinExistence type="inferred from homology"/>
<feature type="domain" description="Metalloprotease TldD/E N-terminal" evidence="2">
    <location>
        <begin position="31"/>
        <end position="94"/>
    </location>
</feature>
<dbReference type="Pfam" id="PF01523">
    <property type="entry name" value="PmbA_TldD_1st"/>
    <property type="match status" value="1"/>
</dbReference>
<name>A0A4R5W3U1_9BURK</name>
<dbReference type="InterPro" id="IPR045570">
    <property type="entry name" value="Metalloprtase-TldD/E_cen_dom"/>
</dbReference>
<dbReference type="SUPFAM" id="SSF111283">
    <property type="entry name" value="Putative modulator of DNA gyrase, PmbA/TldD"/>
    <property type="match status" value="1"/>
</dbReference>
<dbReference type="InterPro" id="IPR035068">
    <property type="entry name" value="TldD/PmbA_N"/>
</dbReference>
<organism evidence="5 6">
    <name type="scientific">Sapientia aquatica</name>
    <dbReference type="NCBI Taxonomy" id="1549640"/>
    <lineage>
        <taxon>Bacteria</taxon>
        <taxon>Pseudomonadati</taxon>
        <taxon>Pseudomonadota</taxon>
        <taxon>Betaproteobacteria</taxon>
        <taxon>Burkholderiales</taxon>
        <taxon>Oxalobacteraceae</taxon>
        <taxon>Sapientia</taxon>
    </lineage>
</organism>
<dbReference type="RefSeq" id="WP_133326613.1">
    <property type="nucleotide sequence ID" value="NZ_SMYL01000002.1"/>
</dbReference>
<keyword evidence="5" id="KW-0482">Metalloprotease</keyword>
<evidence type="ECO:0000313" key="6">
    <source>
        <dbReference type="Proteomes" id="UP000294829"/>
    </source>
</evidence>
<dbReference type="AlphaFoldDB" id="A0A4R5W3U1"/>
<evidence type="ECO:0000259" key="4">
    <source>
        <dbReference type="Pfam" id="PF19290"/>
    </source>
</evidence>
<dbReference type="GO" id="GO:0008237">
    <property type="term" value="F:metallopeptidase activity"/>
    <property type="evidence" value="ECO:0007669"/>
    <property type="project" value="UniProtKB-KW"/>
</dbReference>
<evidence type="ECO:0000259" key="3">
    <source>
        <dbReference type="Pfam" id="PF19289"/>
    </source>
</evidence>
<evidence type="ECO:0000256" key="1">
    <source>
        <dbReference type="ARBA" id="ARBA00005836"/>
    </source>
</evidence>
<dbReference type="GO" id="GO:0006508">
    <property type="term" value="P:proteolysis"/>
    <property type="evidence" value="ECO:0007669"/>
    <property type="project" value="UniProtKB-KW"/>
</dbReference>